<evidence type="ECO:0000259" key="8">
    <source>
        <dbReference type="PROSITE" id="PS50928"/>
    </source>
</evidence>
<gene>
    <name evidence="9" type="primary">lacF_7</name>
    <name evidence="9" type="ORF">PAECIP111893_04977</name>
</gene>
<proteinExistence type="inferred from homology"/>
<keyword evidence="10" id="KW-1185">Reference proteome</keyword>
<protein>
    <submittedName>
        <fullName evidence="9">Lactose transport system permease protein LacF</fullName>
    </submittedName>
</protein>
<evidence type="ECO:0000256" key="2">
    <source>
        <dbReference type="ARBA" id="ARBA00022448"/>
    </source>
</evidence>
<dbReference type="Proteomes" id="UP000838686">
    <property type="component" value="Unassembled WGS sequence"/>
</dbReference>
<dbReference type="CDD" id="cd06261">
    <property type="entry name" value="TM_PBP2"/>
    <property type="match status" value="1"/>
</dbReference>
<keyword evidence="2 7" id="KW-0813">Transport</keyword>
<reference evidence="9" key="1">
    <citation type="submission" date="2022-01" db="EMBL/GenBank/DDBJ databases">
        <authorList>
            <person name="Criscuolo A."/>
        </authorList>
    </citation>
    <scope>NUCLEOTIDE SEQUENCE</scope>
    <source>
        <strain evidence="9">CIP111893</strain>
    </source>
</reference>
<comment type="caution">
    <text evidence="9">The sequence shown here is derived from an EMBL/GenBank/DDBJ whole genome shotgun (WGS) entry which is preliminary data.</text>
</comment>
<evidence type="ECO:0000313" key="10">
    <source>
        <dbReference type="Proteomes" id="UP000838686"/>
    </source>
</evidence>
<dbReference type="SUPFAM" id="SSF161098">
    <property type="entry name" value="MetI-like"/>
    <property type="match status" value="1"/>
</dbReference>
<sequence>MQYSLAENNEPEGSGQVKGKQKKKFVTAKTMPYLLLAPILILFSIFYVYPIIYSVLLSFQTRVRGEYVFAGLKNYSRLIEDPIFYKALGNSMIILVIQVPLMLTLAVLMAVALNSSFLKLKGLFRIGFFSPVLTSLVAASVIFMLLLNKDYGLFNYVITSIGFQPIGWLSDGYWPLVTLIIVTTWRWAGYNMVILLAGLQNISNDLYEAASIDGASKVKQFFYITLPQLKPVLLVTFIMSTIGSFQLFDEPYTLTGGGPNNRTLTLTLYLYQHGFTYFDFGYASAITYAVVLIVAILSIVQFKLAGEKE</sequence>
<dbReference type="Gene3D" id="1.10.3720.10">
    <property type="entry name" value="MetI-like"/>
    <property type="match status" value="1"/>
</dbReference>
<evidence type="ECO:0000313" key="9">
    <source>
        <dbReference type="EMBL" id="CAH1223455.1"/>
    </source>
</evidence>
<keyword evidence="3" id="KW-1003">Cell membrane</keyword>
<feature type="transmembrane region" description="Helical" evidence="7">
    <location>
        <begin position="126"/>
        <end position="147"/>
    </location>
</feature>
<evidence type="ECO:0000256" key="6">
    <source>
        <dbReference type="ARBA" id="ARBA00023136"/>
    </source>
</evidence>
<feature type="transmembrane region" description="Helical" evidence="7">
    <location>
        <begin position="92"/>
        <end position="114"/>
    </location>
</feature>
<dbReference type="RefSeq" id="WP_236346712.1">
    <property type="nucleotide sequence ID" value="NZ_CAKMMF010000042.1"/>
</dbReference>
<evidence type="ECO:0000256" key="1">
    <source>
        <dbReference type="ARBA" id="ARBA00004651"/>
    </source>
</evidence>
<accession>A0ABM9CT59</accession>
<dbReference type="InterPro" id="IPR035906">
    <property type="entry name" value="MetI-like_sf"/>
</dbReference>
<evidence type="ECO:0000256" key="7">
    <source>
        <dbReference type="RuleBase" id="RU363032"/>
    </source>
</evidence>
<feature type="domain" description="ABC transmembrane type-1" evidence="8">
    <location>
        <begin position="88"/>
        <end position="301"/>
    </location>
</feature>
<dbReference type="Pfam" id="PF00528">
    <property type="entry name" value="BPD_transp_1"/>
    <property type="match status" value="1"/>
</dbReference>
<feature type="transmembrane region" description="Helical" evidence="7">
    <location>
        <begin position="173"/>
        <end position="197"/>
    </location>
</feature>
<keyword evidence="5 7" id="KW-1133">Transmembrane helix</keyword>
<dbReference type="PROSITE" id="PS50928">
    <property type="entry name" value="ABC_TM1"/>
    <property type="match status" value="1"/>
</dbReference>
<dbReference type="PANTHER" id="PTHR30193">
    <property type="entry name" value="ABC TRANSPORTER PERMEASE PROTEIN"/>
    <property type="match status" value="1"/>
</dbReference>
<keyword evidence="6 7" id="KW-0472">Membrane</keyword>
<feature type="transmembrane region" description="Helical" evidence="7">
    <location>
        <begin position="229"/>
        <end position="248"/>
    </location>
</feature>
<comment type="subcellular location">
    <subcellularLocation>
        <location evidence="1 7">Cell membrane</location>
        <topology evidence="1 7">Multi-pass membrane protein</topology>
    </subcellularLocation>
</comment>
<name>A0ABM9CT59_9BACL</name>
<dbReference type="EMBL" id="CAKMMF010000042">
    <property type="protein sequence ID" value="CAH1223455.1"/>
    <property type="molecule type" value="Genomic_DNA"/>
</dbReference>
<dbReference type="InterPro" id="IPR051393">
    <property type="entry name" value="ABC_transporter_permease"/>
</dbReference>
<dbReference type="PANTHER" id="PTHR30193:SF37">
    <property type="entry name" value="INNER MEMBRANE ABC TRANSPORTER PERMEASE PROTEIN YCJO"/>
    <property type="match status" value="1"/>
</dbReference>
<organism evidence="9 10">
    <name type="scientific">Paenibacillus plantiphilus</name>
    <dbReference type="NCBI Taxonomy" id="2905650"/>
    <lineage>
        <taxon>Bacteria</taxon>
        <taxon>Bacillati</taxon>
        <taxon>Bacillota</taxon>
        <taxon>Bacilli</taxon>
        <taxon>Bacillales</taxon>
        <taxon>Paenibacillaceae</taxon>
        <taxon>Paenibacillus</taxon>
    </lineage>
</organism>
<evidence type="ECO:0000256" key="4">
    <source>
        <dbReference type="ARBA" id="ARBA00022692"/>
    </source>
</evidence>
<feature type="transmembrane region" description="Helical" evidence="7">
    <location>
        <begin position="280"/>
        <end position="300"/>
    </location>
</feature>
<comment type="similarity">
    <text evidence="7">Belongs to the binding-protein-dependent transport system permease family.</text>
</comment>
<evidence type="ECO:0000256" key="5">
    <source>
        <dbReference type="ARBA" id="ARBA00022989"/>
    </source>
</evidence>
<keyword evidence="4 7" id="KW-0812">Transmembrane</keyword>
<dbReference type="InterPro" id="IPR000515">
    <property type="entry name" value="MetI-like"/>
</dbReference>
<evidence type="ECO:0000256" key="3">
    <source>
        <dbReference type="ARBA" id="ARBA00022475"/>
    </source>
</evidence>
<feature type="transmembrane region" description="Helical" evidence="7">
    <location>
        <begin position="33"/>
        <end position="52"/>
    </location>
</feature>